<accession>A0A8H6ZCM5</accession>
<comment type="caution">
    <text evidence="1">The sequence shown here is derived from an EMBL/GenBank/DDBJ whole genome shotgun (WGS) entry which is preliminary data.</text>
</comment>
<reference evidence="1" key="1">
    <citation type="submission" date="2020-05" db="EMBL/GenBank/DDBJ databases">
        <title>Mycena genomes resolve the evolution of fungal bioluminescence.</title>
        <authorList>
            <person name="Tsai I.J."/>
        </authorList>
    </citation>
    <scope>NUCLEOTIDE SEQUENCE</scope>
    <source>
        <strain evidence="1">160909Yilan</strain>
    </source>
</reference>
<evidence type="ECO:0000313" key="2">
    <source>
        <dbReference type="Proteomes" id="UP000623467"/>
    </source>
</evidence>
<dbReference type="Proteomes" id="UP000623467">
    <property type="component" value="Unassembled WGS sequence"/>
</dbReference>
<name>A0A8H6ZCM5_9AGAR</name>
<dbReference type="AlphaFoldDB" id="A0A8H6ZCM5"/>
<organism evidence="1 2">
    <name type="scientific">Mycena sanguinolenta</name>
    <dbReference type="NCBI Taxonomy" id="230812"/>
    <lineage>
        <taxon>Eukaryota</taxon>
        <taxon>Fungi</taxon>
        <taxon>Dikarya</taxon>
        <taxon>Basidiomycota</taxon>
        <taxon>Agaricomycotina</taxon>
        <taxon>Agaricomycetes</taxon>
        <taxon>Agaricomycetidae</taxon>
        <taxon>Agaricales</taxon>
        <taxon>Marasmiineae</taxon>
        <taxon>Mycenaceae</taxon>
        <taxon>Mycena</taxon>
    </lineage>
</organism>
<keyword evidence="2" id="KW-1185">Reference proteome</keyword>
<evidence type="ECO:0000313" key="1">
    <source>
        <dbReference type="EMBL" id="KAF7373235.1"/>
    </source>
</evidence>
<dbReference type="EMBL" id="JACAZH010000003">
    <property type="protein sequence ID" value="KAF7373235.1"/>
    <property type="molecule type" value="Genomic_DNA"/>
</dbReference>
<protein>
    <submittedName>
        <fullName evidence="1">Uncharacterized protein</fullName>
    </submittedName>
</protein>
<proteinExistence type="predicted"/>
<gene>
    <name evidence="1" type="ORF">MSAN_00532300</name>
</gene>
<sequence length="133" mass="14738">MSRLAETSGNLNLMSTKNPISQVEGRKDCVQRLSAIACQCPTRIASQRTPYPLRLGPDLFLIQQAQAASTDVHVDNVTYCTDFYQEFEPLQRTDLSFSPAIFSLHQSKAIGTLSPPGLHHLDAVRRIAMFTSS</sequence>